<comment type="caution">
    <text evidence="1">The sequence shown here is derived from an EMBL/GenBank/DDBJ whole genome shotgun (WGS) entry which is preliminary data.</text>
</comment>
<gene>
    <name evidence="1" type="ORF">PoB_005915800</name>
</gene>
<reference evidence="1 2" key="1">
    <citation type="journal article" date="2021" name="Elife">
        <title>Chloroplast acquisition without the gene transfer in kleptoplastic sea slugs, Plakobranchus ocellatus.</title>
        <authorList>
            <person name="Maeda T."/>
            <person name="Takahashi S."/>
            <person name="Yoshida T."/>
            <person name="Shimamura S."/>
            <person name="Takaki Y."/>
            <person name="Nagai Y."/>
            <person name="Toyoda A."/>
            <person name="Suzuki Y."/>
            <person name="Arimoto A."/>
            <person name="Ishii H."/>
            <person name="Satoh N."/>
            <person name="Nishiyama T."/>
            <person name="Hasebe M."/>
            <person name="Maruyama T."/>
            <person name="Minagawa J."/>
            <person name="Obokata J."/>
            <person name="Shigenobu S."/>
        </authorList>
    </citation>
    <scope>NUCLEOTIDE SEQUENCE [LARGE SCALE GENOMIC DNA]</scope>
</reference>
<evidence type="ECO:0000313" key="2">
    <source>
        <dbReference type="Proteomes" id="UP000735302"/>
    </source>
</evidence>
<dbReference type="AlphaFoldDB" id="A0AAV4CMR5"/>
<accession>A0AAV4CMR5</accession>
<sequence length="150" mass="16407">MARRAIHAQENFDKAVHTQANFDGTENGTHKRTSTVRRATHALENFDGSENDTCKRDLTASRATHVQENFGGIESDANCIFFFIASRTTVHVNVLLSWNRTCSQDGLGLLGPSSGQYAMAGLEPAIEGPLQIIGRVLPSTVQPKALKVWI</sequence>
<dbReference type="EMBL" id="BLXT01006649">
    <property type="protein sequence ID" value="GFO32653.1"/>
    <property type="molecule type" value="Genomic_DNA"/>
</dbReference>
<name>A0AAV4CMR5_9GAST</name>
<keyword evidence="2" id="KW-1185">Reference proteome</keyword>
<protein>
    <submittedName>
        <fullName evidence="1">Uncharacterized protein</fullName>
    </submittedName>
</protein>
<evidence type="ECO:0000313" key="1">
    <source>
        <dbReference type="EMBL" id="GFO32653.1"/>
    </source>
</evidence>
<proteinExistence type="predicted"/>
<dbReference type="Proteomes" id="UP000735302">
    <property type="component" value="Unassembled WGS sequence"/>
</dbReference>
<organism evidence="1 2">
    <name type="scientific">Plakobranchus ocellatus</name>
    <dbReference type="NCBI Taxonomy" id="259542"/>
    <lineage>
        <taxon>Eukaryota</taxon>
        <taxon>Metazoa</taxon>
        <taxon>Spiralia</taxon>
        <taxon>Lophotrochozoa</taxon>
        <taxon>Mollusca</taxon>
        <taxon>Gastropoda</taxon>
        <taxon>Heterobranchia</taxon>
        <taxon>Euthyneura</taxon>
        <taxon>Panpulmonata</taxon>
        <taxon>Sacoglossa</taxon>
        <taxon>Placobranchoidea</taxon>
        <taxon>Plakobranchidae</taxon>
        <taxon>Plakobranchus</taxon>
    </lineage>
</organism>